<comment type="caution">
    <text evidence="1">The sequence shown here is derived from an EMBL/GenBank/DDBJ whole genome shotgun (WGS) entry which is preliminary data.</text>
</comment>
<dbReference type="EMBL" id="MRWQ01000024">
    <property type="protein sequence ID" value="OKL35374.1"/>
    <property type="molecule type" value="Genomic_DNA"/>
</dbReference>
<dbReference type="AlphaFoldDB" id="A0A1Q5NZD3"/>
<name>A0A1Q5NZD3_9BACI</name>
<keyword evidence="2" id="KW-1185">Reference proteome</keyword>
<dbReference type="InterPro" id="IPR025048">
    <property type="entry name" value="DUF3987"/>
</dbReference>
<evidence type="ECO:0000313" key="2">
    <source>
        <dbReference type="Proteomes" id="UP000186524"/>
    </source>
</evidence>
<dbReference type="Proteomes" id="UP000186524">
    <property type="component" value="Unassembled WGS sequence"/>
</dbReference>
<sequence length="493" mass="54400">MKDKDTADILLNHFSPDELQKTLGVNVDTSILPQEQEAMEAANPLVPSIENDEDFINERGEFTGKLKLYDDAEGAAALAYHGLAGEIVRAIDPHTEGDPVATLITFLTAYGNIIGDKAHFTAGARQHPARLFSVIVGATGKGRKGTSLSPVRLLFKAVNHDWEKDHILSGMSSGEGLIHAVRDEVTRKVPITKGEGKEKKVTGYETEVIDEGVDDKRMFVIEEEFGKTLRAAKREGNTLSAIIRELWDTGSPRTLTKSPVKATAAHISILGQITQDELKKEITDVDLVNGLANRFLWLMVERSKFLPTGGYFDEIDIDPLVEKIKAAVEFGTKTGKIKRDKEAEALWHRIYEPLSTGAGGLIGAVTSRAEAQTMRLACIYALLDQSGKITVIHLKAALDLWGYCFRSARFIFGSGAVLEHPNAIKLLDELKKREGSDEGGMTRNEVREFFNRNLSKAELDIVINDLITNGFIKVEKERKPGSKKPIQKITLLE</sequence>
<gene>
    <name evidence="1" type="ORF">BLL40_15795</name>
</gene>
<reference evidence="1 2" key="1">
    <citation type="submission" date="2016-12" db="EMBL/GenBank/DDBJ databases">
        <title>Domibacillus sp. SAOS 44 whole genome sequencing.</title>
        <authorList>
            <person name="Verma A."/>
            <person name="Krishnamurthi S."/>
        </authorList>
    </citation>
    <scope>NUCLEOTIDE SEQUENCE [LARGE SCALE GENOMIC DNA]</scope>
    <source>
        <strain evidence="1 2">SAOS 44</strain>
    </source>
</reference>
<dbReference type="RefSeq" id="WP_073712820.1">
    <property type="nucleotide sequence ID" value="NZ_MRWQ01000024.1"/>
</dbReference>
<dbReference type="OrthoDB" id="6272730at2"/>
<dbReference type="Pfam" id="PF13148">
    <property type="entry name" value="DUF3987"/>
    <property type="match status" value="1"/>
</dbReference>
<dbReference type="STRING" id="1714354.BLL40_15795"/>
<protein>
    <recommendedName>
        <fullName evidence="3">DUF3987 domain-containing protein</fullName>
    </recommendedName>
</protein>
<evidence type="ECO:0000313" key="1">
    <source>
        <dbReference type="EMBL" id="OKL35374.1"/>
    </source>
</evidence>
<evidence type="ECO:0008006" key="3">
    <source>
        <dbReference type="Google" id="ProtNLM"/>
    </source>
</evidence>
<accession>A0A1Q5NZD3</accession>
<proteinExistence type="predicted"/>
<organism evidence="1 2">
    <name type="scientific">Domibacillus mangrovi</name>
    <dbReference type="NCBI Taxonomy" id="1714354"/>
    <lineage>
        <taxon>Bacteria</taxon>
        <taxon>Bacillati</taxon>
        <taxon>Bacillota</taxon>
        <taxon>Bacilli</taxon>
        <taxon>Bacillales</taxon>
        <taxon>Bacillaceae</taxon>
        <taxon>Domibacillus</taxon>
    </lineage>
</organism>